<name>A0A0L0VBA8_9BASI</name>
<reference evidence="4" key="1">
    <citation type="submission" date="2014-03" db="EMBL/GenBank/DDBJ databases">
        <title>The Genome Sequence of Puccinia striiformis f. sp. tritici PST-78.</title>
        <authorList>
            <consortium name="The Broad Institute Genome Sequencing Platform"/>
            <person name="Cuomo C."/>
            <person name="Hulbert S."/>
            <person name="Chen X."/>
            <person name="Walker B."/>
            <person name="Young S.K."/>
            <person name="Zeng Q."/>
            <person name="Gargeya S."/>
            <person name="Fitzgerald M."/>
            <person name="Haas B."/>
            <person name="Abouelleil A."/>
            <person name="Alvarado L."/>
            <person name="Arachchi H.M."/>
            <person name="Berlin A.M."/>
            <person name="Chapman S.B."/>
            <person name="Goldberg J."/>
            <person name="Griggs A."/>
            <person name="Gujja S."/>
            <person name="Hansen M."/>
            <person name="Howarth C."/>
            <person name="Imamovic A."/>
            <person name="Larimer J."/>
            <person name="McCowan C."/>
            <person name="Montmayeur A."/>
            <person name="Murphy C."/>
            <person name="Neiman D."/>
            <person name="Pearson M."/>
            <person name="Priest M."/>
            <person name="Roberts A."/>
            <person name="Saif S."/>
            <person name="Shea T."/>
            <person name="Sisk P."/>
            <person name="Sykes S."/>
            <person name="Wortman J."/>
            <person name="Nusbaum C."/>
            <person name="Birren B."/>
        </authorList>
    </citation>
    <scope>NUCLEOTIDE SEQUENCE [LARGE SCALE GENOMIC DNA]</scope>
    <source>
        <strain evidence="4">race PST-78</strain>
    </source>
</reference>
<dbReference type="AlphaFoldDB" id="A0A0L0VBA8"/>
<evidence type="ECO:0000256" key="1">
    <source>
        <dbReference type="SAM" id="MobiDB-lite"/>
    </source>
</evidence>
<comment type="caution">
    <text evidence="3">The sequence shown here is derived from an EMBL/GenBank/DDBJ whole genome shotgun (WGS) entry which is preliminary data.</text>
</comment>
<accession>A0A0L0VBA8</accession>
<dbReference type="OrthoDB" id="2510548at2759"/>
<keyword evidence="4" id="KW-1185">Reference proteome</keyword>
<feature type="signal peptide" evidence="2">
    <location>
        <begin position="1"/>
        <end position="20"/>
    </location>
</feature>
<dbReference type="PROSITE" id="PS51257">
    <property type="entry name" value="PROKAR_LIPOPROTEIN"/>
    <property type="match status" value="1"/>
</dbReference>
<evidence type="ECO:0000313" key="4">
    <source>
        <dbReference type="Proteomes" id="UP000054564"/>
    </source>
</evidence>
<evidence type="ECO:0000313" key="3">
    <source>
        <dbReference type="EMBL" id="KNE96597.1"/>
    </source>
</evidence>
<dbReference type="Proteomes" id="UP000054564">
    <property type="component" value="Unassembled WGS sequence"/>
</dbReference>
<proteinExistence type="predicted"/>
<feature type="compositionally biased region" description="Polar residues" evidence="1">
    <location>
        <begin position="56"/>
        <end position="70"/>
    </location>
</feature>
<evidence type="ECO:0000256" key="2">
    <source>
        <dbReference type="SAM" id="SignalP"/>
    </source>
</evidence>
<gene>
    <name evidence="3" type="ORF">PSTG_10155</name>
</gene>
<protein>
    <submittedName>
        <fullName evidence="3">Uncharacterized protein</fullName>
    </submittedName>
</protein>
<feature type="chain" id="PRO_5005549703" evidence="2">
    <location>
        <begin position="21"/>
        <end position="347"/>
    </location>
</feature>
<dbReference type="EMBL" id="AJIL01000080">
    <property type="protein sequence ID" value="KNE96597.1"/>
    <property type="molecule type" value="Genomic_DNA"/>
</dbReference>
<keyword evidence="2" id="KW-0732">Signal</keyword>
<organism evidence="3 4">
    <name type="scientific">Puccinia striiformis f. sp. tritici PST-78</name>
    <dbReference type="NCBI Taxonomy" id="1165861"/>
    <lineage>
        <taxon>Eukaryota</taxon>
        <taxon>Fungi</taxon>
        <taxon>Dikarya</taxon>
        <taxon>Basidiomycota</taxon>
        <taxon>Pucciniomycotina</taxon>
        <taxon>Pucciniomycetes</taxon>
        <taxon>Pucciniales</taxon>
        <taxon>Pucciniaceae</taxon>
        <taxon>Puccinia</taxon>
    </lineage>
</organism>
<feature type="region of interest" description="Disordered" evidence="1">
    <location>
        <begin position="56"/>
        <end position="112"/>
    </location>
</feature>
<feature type="compositionally biased region" description="Basic residues" evidence="1">
    <location>
        <begin position="73"/>
        <end position="90"/>
    </location>
</feature>
<sequence length="347" mass="36395">MKLSLNLIFMACYVVVSVACLPVPTHSGTKVSLKSFGKPVRNHQLYTSMMKIKSNGSKLVQAGRSRSTSVNKDHKKKSHLHKAVQSKKASKGSQAPKKSSKGSKAVESSKASKKVKHILKAVKTSGKQRMSKLLHLKLKFKGKYSYLGRKPVPKVITPEIAAIRRTLAERFYRKMSKRSPLDSPLATLLGTASSTASSLPVVGVPLTSLLSSLPTNSLAAPGALSGLLGTLTSTAQSAPVLGDLLKMLPLSSLLKGNPLDGVKSTLSGLFVAIPVLGGPLSGLAGAATGATSLLPISLFDLGSAPPASSQRTVTGSEATDNLSQSTPLANLLKRSLSSRSFIAAREH</sequence>